<reference evidence="2 3" key="1">
    <citation type="submission" date="2009-01" db="EMBL/GenBank/DDBJ databases">
        <title>Complete sequence of Geobacter sp. FRC-32.</title>
        <authorList>
            <consortium name="US DOE Joint Genome Institute"/>
            <person name="Lucas S."/>
            <person name="Copeland A."/>
            <person name="Lapidus A."/>
            <person name="Glavina del Rio T."/>
            <person name="Dalin E."/>
            <person name="Tice H."/>
            <person name="Bruce D."/>
            <person name="Goodwin L."/>
            <person name="Pitluck S."/>
            <person name="Saunders E."/>
            <person name="Brettin T."/>
            <person name="Detter J.C."/>
            <person name="Han C."/>
            <person name="Larimer F."/>
            <person name="Land M."/>
            <person name="Hauser L."/>
            <person name="Kyrpides N."/>
            <person name="Ovchinnikova G."/>
            <person name="Kostka J."/>
            <person name="Richardson P."/>
        </authorList>
    </citation>
    <scope>NUCLEOTIDE SEQUENCE [LARGE SCALE GENOMIC DNA]</scope>
    <source>
        <strain evidence="3">DSM 22248 / JCM 15807 / FRC-32</strain>
    </source>
</reference>
<keyword evidence="1" id="KW-0732">Signal</keyword>
<name>B9M0R8_GEODF</name>
<dbReference type="HOGENOM" id="CLU_171729_0_0_7"/>
<gene>
    <name evidence="2" type="ordered locus">Geob_2570</name>
</gene>
<feature type="signal peptide" evidence="1">
    <location>
        <begin position="1"/>
        <end position="24"/>
    </location>
</feature>
<keyword evidence="3" id="KW-1185">Reference proteome</keyword>
<dbReference type="Proteomes" id="UP000007721">
    <property type="component" value="Chromosome"/>
</dbReference>
<feature type="chain" id="PRO_5002888614" evidence="1">
    <location>
        <begin position="25"/>
        <end position="104"/>
    </location>
</feature>
<evidence type="ECO:0000313" key="3">
    <source>
        <dbReference type="Proteomes" id="UP000007721"/>
    </source>
</evidence>
<dbReference type="AlphaFoldDB" id="B9M0R8"/>
<accession>B9M0R8</accession>
<evidence type="ECO:0000256" key="1">
    <source>
        <dbReference type="SAM" id="SignalP"/>
    </source>
</evidence>
<dbReference type="KEGG" id="geo:Geob_2570"/>
<evidence type="ECO:0000313" key="2">
    <source>
        <dbReference type="EMBL" id="ACM20921.1"/>
    </source>
</evidence>
<dbReference type="RefSeq" id="WP_012647650.1">
    <property type="nucleotide sequence ID" value="NC_011979.1"/>
</dbReference>
<dbReference type="PROSITE" id="PS51257">
    <property type="entry name" value="PROKAR_LIPOPROTEIN"/>
    <property type="match status" value="1"/>
</dbReference>
<dbReference type="eggNOG" id="ENOG502ZF7T">
    <property type="taxonomic scope" value="Bacteria"/>
</dbReference>
<dbReference type="OrthoDB" id="5398437at2"/>
<dbReference type="Gene3D" id="1.20.120.1490">
    <property type="match status" value="1"/>
</dbReference>
<protein>
    <submittedName>
        <fullName evidence="2">Uncharacterized protein</fullName>
    </submittedName>
</protein>
<dbReference type="EMBL" id="CP001390">
    <property type="protein sequence ID" value="ACM20921.1"/>
    <property type="molecule type" value="Genomic_DNA"/>
</dbReference>
<proteinExistence type="predicted"/>
<sequence>MKRKIIIGIALAMGMVAAAMPASAAGSCREEGKCADKQIFQQFTQETSGLVSALKAKDLELREQYAFDRIDASTVGELEAELDELKGQINTVGEKFGIPLCCRS</sequence>
<organism evidence="2 3">
    <name type="scientific">Geotalea daltonii (strain DSM 22248 / JCM 15807 / FRC-32)</name>
    <name type="common">Geobacter daltonii</name>
    <dbReference type="NCBI Taxonomy" id="316067"/>
    <lineage>
        <taxon>Bacteria</taxon>
        <taxon>Pseudomonadati</taxon>
        <taxon>Thermodesulfobacteriota</taxon>
        <taxon>Desulfuromonadia</taxon>
        <taxon>Geobacterales</taxon>
        <taxon>Geobacteraceae</taxon>
        <taxon>Geotalea</taxon>
    </lineage>
</organism>